<proteinExistence type="predicted"/>
<comment type="caution">
    <text evidence="2">The sequence shown here is derived from an EMBL/GenBank/DDBJ whole genome shotgun (WGS) entry which is preliminary data.</text>
</comment>
<sequence>MVKINLGCGDRPLPGFINVDARDIPGIECPNTRVEDLSSFPDDHADYLYSACVLEHLPRPLTFPALCEWNRVLKPGGMLRLAVPDWDAIAEYYAETKDLENLLNLIFGADVHGHDRHYRVFTYGGLRSLLAEAGFKRISRYDWRTIEHAEFDDYSRAYLPHMDFVRGRLMSLNVQCIKQFPVRPPAQPPIRTLKEGAL</sequence>
<dbReference type="SUPFAM" id="SSF53335">
    <property type="entry name" value="S-adenosyl-L-methionine-dependent methyltransferases"/>
    <property type="match status" value="1"/>
</dbReference>
<keyword evidence="2" id="KW-0808">Transferase</keyword>
<evidence type="ECO:0000259" key="1">
    <source>
        <dbReference type="Pfam" id="PF08241"/>
    </source>
</evidence>
<feature type="domain" description="Methyltransferase type 11" evidence="1">
    <location>
        <begin position="27"/>
        <end position="79"/>
    </location>
</feature>
<dbReference type="Proteomes" id="UP000704960">
    <property type="component" value="Unassembled WGS sequence"/>
</dbReference>
<dbReference type="EMBL" id="JACQMJ010000008">
    <property type="protein sequence ID" value="MBI4132341.1"/>
    <property type="molecule type" value="Genomic_DNA"/>
</dbReference>
<dbReference type="InterPro" id="IPR013216">
    <property type="entry name" value="Methyltransf_11"/>
</dbReference>
<evidence type="ECO:0000313" key="3">
    <source>
        <dbReference type="Proteomes" id="UP000704960"/>
    </source>
</evidence>
<dbReference type="Gene3D" id="3.40.50.150">
    <property type="entry name" value="Vaccinia Virus protein VP39"/>
    <property type="match status" value="1"/>
</dbReference>
<evidence type="ECO:0000313" key="2">
    <source>
        <dbReference type="EMBL" id="MBI4132341.1"/>
    </source>
</evidence>
<protein>
    <submittedName>
        <fullName evidence="2">Methyltransferase domain-containing protein</fullName>
    </submittedName>
</protein>
<gene>
    <name evidence="2" type="ORF">HY474_01780</name>
</gene>
<dbReference type="GO" id="GO:0032259">
    <property type="term" value="P:methylation"/>
    <property type="evidence" value="ECO:0007669"/>
    <property type="project" value="UniProtKB-KW"/>
</dbReference>
<dbReference type="InterPro" id="IPR029063">
    <property type="entry name" value="SAM-dependent_MTases_sf"/>
</dbReference>
<organism evidence="2 3">
    <name type="scientific">Candidatus Sungiibacteriota bacterium</name>
    <dbReference type="NCBI Taxonomy" id="2750080"/>
    <lineage>
        <taxon>Bacteria</taxon>
        <taxon>Candidatus Sungiibacteriota</taxon>
    </lineage>
</organism>
<reference evidence="2" key="1">
    <citation type="submission" date="2020-07" db="EMBL/GenBank/DDBJ databases">
        <title>Huge and variable diversity of episymbiotic CPR bacteria and DPANN archaea in groundwater ecosystems.</title>
        <authorList>
            <person name="He C.Y."/>
            <person name="Keren R."/>
            <person name="Whittaker M."/>
            <person name="Farag I.F."/>
            <person name="Doudna J."/>
            <person name="Cate J.H.D."/>
            <person name="Banfield J.F."/>
        </authorList>
    </citation>
    <scope>NUCLEOTIDE SEQUENCE</scope>
    <source>
        <strain evidence="2">NC_groundwater_1226_Ag_S-0.1um_59_124</strain>
    </source>
</reference>
<dbReference type="AlphaFoldDB" id="A0A933DRH5"/>
<accession>A0A933DRH5</accession>
<dbReference type="GO" id="GO:0008757">
    <property type="term" value="F:S-adenosylmethionine-dependent methyltransferase activity"/>
    <property type="evidence" value="ECO:0007669"/>
    <property type="project" value="InterPro"/>
</dbReference>
<name>A0A933DRH5_9BACT</name>
<keyword evidence="2" id="KW-0489">Methyltransferase</keyword>
<dbReference type="Pfam" id="PF08241">
    <property type="entry name" value="Methyltransf_11"/>
    <property type="match status" value="1"/>
</dbReference>